<evidence type="ECO:0000256" key="1">
    <source>
        <dbReference type="SAM" id="MobiDB-lite"/>
    </source>
</evidence>
<reference evidence="2 3" key="1">
    <citation type="journal article" date="2020" name="Biotechnol. Biofuels">
        <title>New insights from the biogas microbiome by comprehensive genome-resolved metagenomics of nearly 1600 species originating from multiple anaerobic digesters.</title>
        <authorList>
            <person name="Campanaro S."/>
            <person name="Treu L."/>
            <person name="Rodriguez-R L.M."/>
            <person name="Kovalovszki A."/>
            <person name="Ziels R.M."/>
            <person name="Maus I."/>
            <person name="Zhu X."/>
            <person name="Kougias P.G."/>
            <person name="Basile A."/>
            <person name="Luo G."/>
            <person name="Schluter A."/>
            <person name="Konstantinidis K.T."/>
            <person name="Angelidaki I."/>
        </authorList>
    </citation>
    <scope>NUCLEOTIDE SEQUENCE [LARGE SCALE GENOMIC DNA]</scope>
    <source>
        <strain evidence="2">AS27yjCOA_65</strain>
    </source>
</reference>
<gene>
    <name evidence="2" type="ORF">GYA55_15050</name>
</gene>
<accession>A0A7X9FV62</accession>
<feature type="region of interest" description="Disordered" evidence="1">
    <location>
        <begin position="30"/>
        <end position="62"/>
    </location>
</feature>
<evidence type="ECO:0000313" key="3">
    <source>
        <dbReference type="Proteomes" id="UP000524246"/>
    </source>
</evidence>
<dbReference type="AlphaFoldDB" id="A0A7X9FV62"/>
<dbReference type="EMBL" id="JAAZON010000684">
    <property type="protein sequence ID" value="NMC64481.1"/>
    <property type="molecule type" value="Genomic_DNA"/>
</dbReference>
<proteinExistence type="predicted"/>
<protein>
    <submittedName>
        <fullName evidence="2">Uncharacterized protein</fullName>
    </submittedName>
</protein>
<dbReference type="Proteomes" id="UP000524246">
    <property type="component" value="Unassembled WGS sequence"/>
</dbReference>
<comment type="caution">
    <text evidence="2">The sequence shown here is derived from an EMBL/GenBank/DDBJ whole genome shotgun (WGS) entry which is preliminary data.</text>
</comment>
<name>A0A7X9FV62_9DELT</name>
<organism evidence="2 3">
    <name type="scientific">SAR324 cluster bacterium</name>
    <dbReference type="NCBI Taxonomy" id="2024889"/>
    <lineage>
        <taxon>Bacteria</taxon>
        <taxon>Deltaproteobacteria</taxon>
        <taxon>SAR324 cluster</taxon>
    </lineage>
</organism>
<sequence>MINSASSSIRIAPEILQASKELRVIQKQEEETKLAAAEPEAQGPKAPKPAHEGVGKTVDVEA</sequence>
<evidence type="ECO:0000313" key="2">
    <source>
        <dbReference type="EMBL" id="NMC64481.1"/>
    </source>
</evidence>